<reference evidence="2" key="2">
    <citation type="submission" date="2020-11" db="EMBL/GenBank/DDBJ databases">
        <authorList>
            <person name="McCartney M.A."/>
            <person name="Auch B."/>
            <person name="Kono T."/>
            <person name="Mallez S."/>
            <person name="Becker A."/>
            <person name="Gohl D.M."/>
            <person name="Silverstein K.A.T."/>
            <person name="Koren S."/>
            <person name="Bechman K.B."/>
            <person name="Herman A."/>
            <person name="Abrahante J.E."/>
            <person name="Garbe J."/>
        </authorList>
    </citation>
    <scope>NUCLEOTIDE SEQUENCE</scope>
    <source>
        <strain evidence="2">Duluth1</strain>
        <tissue evidence="2">Whole animal</tissue>
    </source>
</reference>
<gene>
    <name evidence="2" type="ORF">DPMN_187044</name>
</gene>
<keyword evidence="3" id="KW-1185">Reference proteome</keyword>
<evidence type="ECO:0000313" key="3">
    <source>
        <dbReference type="Proteomes" id="UP000828390"/>
    </source>
</evidence>
<dbReference type="EMBL" id="JAIWYP010000010">
    <property type="protein sequence ID" value="KAH3752427.1"/>
    <property type="molecule type" value="Genomic_DNA"/>
</dbReference>
<comment type="caution">
    <text evidence="2">The sequence shown here is derived from an EMBL/GenBank/DDBJ whole genome shotgun (WGS) entry which is preliminary data.</text>
</comment>
<name>A0A9D4IA37_DREPO</name>
<sequence>MMSNQSKRDTKRIDYNTLHTSGKAEEGAFEGIKKKQTSSSEIMTQAEVNQYGVLQLPKDEEDVDEMQLLGMKAELERLHLIIL</sequence>
<feature type="region of interest" description="Disordered" evidence="1">
    <location>
        <begin position="1"/>
        <end position="36"/>
    </location>
</feature>
<dbReference type="Proteomes" id="UP000828390">
    <property type="component" value="Unassembled WGS sequence"/>
</dbReference>
<proteinExistence type="predicted"/>
<reference evidence="2" key="1">
    <citation type="journal article" date="2019" name="bioRxiv">
        <title>The Genome of the Zebra Mussel, Dreissena polymorpha: A Resource for Invasive Species Research.</title>
        <authorList>
            <person name="McCartney M.A."/>
            <person name="Auch B."/>
            <person name="Kono T."/>
            <person name="Mallez S."/>
            <person name="Zhang Y."/>
            <person name="Obille A."/>
            <person name="Becker A."/>
            <person name="Abrahante J.E."/>
            <person name="Garbe J."/>
            <person name="Badalamenti J.P."/>
            <person name="Herman A."/>
            <person name="Mangelson H."/>
            <person name="Liachko I."/>
            <person name="Sullivan S."/>
            <person name="Sone E.D."/>
            <person name="Koren S."/>
            <person name="Silverstein K.A.T."/>
            <person name="Beckman K.B."/>
            <person name="Gohl D.M."/>
        </authorList>
    </citation>
    <scope>NUCLEOTIDE SEQUENCE</scope>
    <source>
        <strain evidence="2">Duluth1</strain>
        <tissue evidence="2">Whole animal</tissue>
    </source>
</reference>
<organism evidence="2 3">
    <name type="scientific">Dreissena polymorpha</name>
    <name type="common">Zebra mussel</name>
    <name type="synonym">Mytilus polymorpha</name>
    <dbReference type="NCBI Taxonomy" id="45954"/>
    <lineage>
        <taxon>Eukaryota</taxon>
        <taxon>Metazoa</taxon>
        <taxon>Spiralia</taxon>
        <taxon>Lophotrochozoa</taxon>
        <taxon>Mollusca</taxon>
        <taxon>Bivalvia</taxon>
        <taxon>Autobranchia</taxon>
        <taxon>Heteroconchia</taxon>
        <taxon>Euheterodonta</taxon>
        <taxon>Imparidentia</taxon>
        <taxon>Neoheterodontei</taxon>
        <taxon>Myida</taxon>
        <taxon>Dreissenoidea</taxon>
        <taxon>Dreissenidae</taxon>
        <taxon>Dreissena</taxon>
    </lineage>
</organism>
<evidence type="ECO:0000313" key="2">
    <source>
        <dbReference type="EMBL" id="KAH3752427.1"/>
    </source>
</evidence>
<feature type="compositionally biased region" description="Basic and acidic residues" evidence="1">
    <location>
        <begin position="1"/>
        <end position="14"/>
    </location>
</feature>
<accession>A0A9D4IA37</accession>
<dbReference type="AlphaFoldDB" id="A0A9D4IA37"/>
<evidence type="ECO:0000256" key="1">
    <source>
        <dbReference type="SAM" id="MobiDB-lite"/>
    </source>
</evidence>
<protein>
    <submittedName>
        <fullName evidence="2">Uncharacterized protein</fullName>
    </submittedName>
</protein>